<gene>
    <name evidence="2" type="ORF">MSAN_01662600</name>
</gene>
<dbReference type="AlphaFoldDB" id="A0A8H6Y306"/>
<organism evidence="2 3">
    <name type="scientific">Mycena sanguinolenta</name>
    <dbReference type="NCBI Taxonomy" id="230812"/>
    <lineage>
        <taxon>Eukaryota</taxon>
        <taxon>Fungi</taxon>
        <taxon>Dikarya</taxon>
        <taxon>Basidiomycota</taxon>
        <taxon>Agaricomycotina</taxon>
        <taxon>Agaricomycetes</taxon>
        <taxon>Agaricomycetidae</taxon>
        <taxon>Agaricales</taxon>
        <taxon>Marasmiineae</taxon>
        <taxon>Mycenaceae</taxon>
        <taxon>Mycena</taxon>
    </lineage>
</organism>
<dbReference type="Pfam" id="PF12146">
    <property type="entry name" value="Hydrolase_4"/>
    <property type="match status" value="1"/>
</dbReference>
<dbReference type="GO" id="GO:0016787">
    <property type="term" value="F:hydrolase activity"/>
    <property type="evidence" value="ECO:0007669"/>
    <property type="project" value="UniProtKB-KW"/>
</dbReference>
<dbReference type="InterPro" id="IPR029058">
    <property type="entry name" value="AB_hydrolase_fold"/>
</dbReference>
<dbReference type="PANTHER" id="PTHR11614">
    <property type="entry name" value="PHOSPHOLIPASE-RELATED"/>
    <property type="match status" value="1"/>
</dbReference>
<evidence type="ECO:0000259" key="1">
    <source>
        <dbReference type="Pfam" id="PF12146"/>
    </source>
</evidence>
<keyword evidence="2" id="KW-0378">Hydrolase</keyword>
<accession>A0A8H6Y306</accession>
<sequence>MPLHSLEDMVSDAYTEAWLDGPQSTKFYTRTYLAPPSESKAVLVFIHGFAEHVGRYTEAHPQFAARGINVFTFDQRGFGKTALDTKNKSKSSVYGKTSGEQQLDDVQWAIDHAKKEFPGLPVFLSGHSMGGGEVLNFPLRRDAAGLAGIIASSPLVHQTKPASKIARAAGGLAAGVVPYFTIPAPLDYNVSLSCEVTKSQQTENAQELSHDDSYNKMCSKDPLSKLQGSLRGISDMLNWGEELLRINYKKWPNTLPILFVHGTGDQITSYTSVKEFHDKIVADDKSIILYDDGFHELVHEPAHREKLLNDEIAWMQAHLPETEPPESKL</sequence>
<proteinExistence type="predicted"/>
<dbReference type="Proteomes" id="UP000623467">
    <property type="component" value="Unassembled WGS sequence"/>
</dbReference>
<reference evidence="2" key="1">
    <citation type="submission" date="2020-05" db="EMBL/GenBank/DDBJ databases">
        <title>Mycena genomes resolve the evolution of fungal bioluminescence.</title>
        <authorList>
            <person name="Tsai I.J."/>
        </authorList>
    </citation>
    <scope>NUCLEOTIDE SEQUENCE</scope>
    <source>
        <strain evidence="2">160909Yilan</strain>
    </source>
</reference>
<name>A0A8H6Y306_9AGAR</name>
<dbReference type="InterPro" id="IPR051044">
    <property type="entry name" value="MAG_DAG_Lipase"/>
</dbReference>
<feature type="domain" description="Serine aminopeptidase S33" evidence="1">
    <location>
        <begin position="38"/>
        <end position="301"/>
    </location>
</feature>
<dbReference type="OrthoDB" id="10249433at2759"/>
<protein>
    <submittedName>
        <fullName evidence="2">Hydrolase-4 domain-containing protein</fullName>
    </submittedName>
</protein>
<comment type="caution">
    <text evidence="2">The sequence shown here is derived from an EMBL/GenBank/DDBJ whole genome shotgun (WGS) entry which is preliminary data.</text>
</comment>
<keyword evidence="3" id="KW-1185">Reference proteome</keyword>
<dbReference type="InterPro" id="IPR022742">
    <property type="entry name" value="Hydrolase_4"/>
</dbReference>
<evidence type="ECO:0000313" key="2">
    <source>
        <dbReference type="EMBL" id="KAF7351004.1"/>
    </source>
</evidence>
<dbReference type="SUPFAM" id="SSF53474">
    <property type="entry name" value="alpha/beta-Hydrolases"/>
    <property type="match status" value="1"/>
</dbReference>
<evidence type="ECO:0000313" key="3">
    <source>
        <dbReference type="Proteomes" id="UP000623467"/>
    </source>
</evidence>
<dbReference type="Gene3D" id="3.40.50.1820">
    <property type="entry name" value="alpha/beta hydrolase"/>
    <property type="match status" value="1"/>
</dbReference>
<dbReference type="EMBL" id="JACAZH010000014">
    <property type="protein sequence ID" value="KAF7351004.1"/>
    <property type="molecule type" value="Genomic_DNA"/>
</dbReference>